<evidence type="ECO:0000313" key="1">
    <source>
        <dbReference type="EMBL" id="URZ09358.1"/>
    </source>
</evidence>
<dbReference type="InterPro" id="IPR006827">
    <property type="entry name" value="Lant_deHydtase_N"/>
</dbReference>
<organism evidence="1 2">
    <name type="scientific">Clostridium felsineum</name>
    <dbReference type="NCBI Taxonomy" id="36839"/>
    <lineage>
        <taxon>Bacteria</taxon>
        <taxon>Bacillati</taxon>
        <taxon>Bacillota</taxon>
        <taxon>Clostridia</taxon>
        <taxon>Eubacteriales</taxon>
        <taxon>Clostridiaceae</taxon>
        <taxon>Clostridium</taxon>
    </lineage>
</organism>
<dbReference type="KEGG" id="crw:CROST_000290"/>
<dbReference type="Pfam" id="PF14028">
    <property type="entry name" value="Lant_dehydr_C"/>
    <property type="match status" value="1"/>
</dbReference>
<sequence length="1065" mass="124968">MSTDDRIITKRVYKPLDFFMIRTPLLPINSYDNIFNNDLDEESIIKELIKISKDPIIRESIAVASLDLLNSLDKLETCKNKKEKNQIISSLLKYFIRMTTRTTPFGEFSGVTLGEFSEKTDIGLESIHNFIKRARPDMEWIYKLINVLEKDKEILNNLIICWNSIVSFVGSRVEIPYLSIYTQENSEDIDDGDTASIRASKVVKYVWENTKRGIKYIDLVNLLKKEYEGVNEEKIEKLLKQLLSKEVLITNLRPPLDIISPYEYILNKIEDMKVSKKYIYKLKKIDNLIREYNTLPIGEGEKKYINIVNEMKNIVKSKNYLQVDLKLKTRNTFLNKNIANELSKTSEIMCKISSIRDETQNMVDYRNDFIARYGEEREIPILELINSDKGIGFPSSYNMHSAKKLYHEKESDNNYKKIVQKSLYKIFRAVKNKEKSVVIDYDEIKEIEIKEATFKNMPTSFEIYALIRSKSKEDIDKGNYKLFIGPCIGSDSAGKTFGRFTDILDNEIYEKFDDINRIEKGHLSSNKVFAQLVFAPNKGAVGNICLTSNIRDYEIVISTASSIHESKLININDLVVGVNKGGLYLRSRLLNKEVIVTTNNMFNRKMMPNICRFLLDISDCRKIHWFSASSLFNFTDQFPYVPRIEIGKVVISPQSWRLNEITLGIKLKNINEEEFLKSIFNWKAEWNVPKYVYQVEADNRLMFNLENKVHIKELLNILKKKKNIMIQAVECDFDNCFVYNEKGKYVSEIVVPIIKNNIKISSNKFNFNIKECNIDTLDSRRIFFPGSEWLFLKLYGNYSRENELIGFELNEITKELMDENLIQQFFFMRYKDTYNHIRLRFKGNPEILYGKVLRKLNNWFDRLKENGLLTKVEIGTYEREIERYGGIQLIDYAEKVFFYDSQVVSNILYLKGIHELDMDYEQIAICSIISYLEDFNIPYMNQIELLNMVTNQSEYREGFKKKREQYTFIGNSNNNFENLRRTEEGRMLYGILKKRTSAVKEYTLKIEEESKNGNLANSKLGIYLSILHLHCNRLFGINREKEKEVISYARHTLYALKFLKTKKDK</sequence>
<reference evidence="1 2" key="1">
    <citation type="submission" date="2022-04" db="EMBL/GenBank/DDBJ databases">
        <title>Genome sequence of C. roseum typestrain.</title>
        <authorList>
            <person name="Poehlein A."/>
            <person name="Schoch T."/>
            <person name="Duerre P."/>
            <person name="Daniel R."/>
        </authorList>
    </citation>
    <scope>NUCLEOTIDE SEQUENCE [LARGE SCALE GENOMIC DNA]</scope>
    <source>
        <strain evidence="1 2">DSM 7320</strain>
    </source>
</reference>
<dbReference type="EMBL" id="CP096983">
    <property type="protein sequence ID" value="URZ09358.1"/>
    <property type="molecule type" value="Genomic_DNA"/>
</dbReference>
<name>A0A1S8L6Q2_9CLOT</name>
<dbReference type="STRING" id="84029.CROST_22310"/>
<gene>
    <name evidence="1" type="primary">nisB</name>
    <name evidence="1" type="ORF">CROST_000290</name>
</gene>
<dbReference type="Pfam" id="PF04738">
    <property type="entry name" value="Lant_dehydr_N"/>
    <property type="match status" value="1"/>
</dbReference>
<accession>A0A1S8L6Q2</accession>
<dbReference type="RefSeq" id="WP_077834667.1">
    <property type="nucleotide sequence ID" value="NZ_CP096983.1"/>
</dbReference>
<proteinExistence type="predicted"/>
<dbReference type="NCBIfam" id="TIGR03891">
    <property type="entry name" value="thiopep_ocin"/>
    <property type="match status" value="1"/>
</dbReference>
<dbReference type="InterPro" id="IPR023809">
    <property type="entry name" value="Thiopep_bacteriocin_synth_dom"/>
</dbReference>
<keyword evidence="2" id="KW-1185">Reference proteome</keyword>
<dbReference type="AlphaFoldDB" id="A0A1S8L6Q2"/>
<protein>
    <submittedName>
        <fullName evidence="1">Nisin biosynthesis protein NisB</fullName>
    </submittedName>
</protein>
<evidence type="ECO:0000313" key="2">
    <source>
        <dbReference type="Proteomes" id="UP000190951"/>
    </source>
</evidence>
<dbReference type="Proteomes" id="UP000190951">
    <property type="component" value="Chromosome"/>
</dbReference>